<feature type="chain" id="PRO_5046298451" description="SURF1-like protein" evidence="2">
    <location>
        <begin position="34"/>
        <end position="218"/>
    </location>
</feature>
<keyword evidence="1" id="KW-0472">Membrane</keyword>
<evidence type="ECO:0000256" key="2">
    <source>
        <dbReference type="SAM" id="SignalP"/>
    </source>
</evidence>
<sequence>MSYVLAARVGLYRLIASGGAVLALLLAGPSAGAADPERYGKVMEQRHEVPAAALAKFLRLHEKNLREGRNNVGMLADTERWVAPALDAPTARNPYTLVVRVRGVALADGPVASRWQTAWGLPDGAARGMLLPELTQQNVKAGQVVELVGVSPPTSFKEDRRVEPIVEFMALQNLRMDGVTLEVWSGMRPTSWLQGFGAAVPLLIGVVFLALVVWMRRR</sequence>
<gene>
    <name evidence="3" type="ORF">GCM10023090_20070</name>
</gene>
<name>A0ABP8LAM2_9BURK</name>
<keyword evidence="4" id="KW-1185">Reference proteome</keyword>
<evidence type="ECO:0000313" key="4">
    <source>
        <dbReference type="Proteomes" id="UP001501788"/>
    </source>
</evidence>
<evidence type="ECO:0008006" key="5">
    <source>
        <dbReference type="Google" id="ProtNLM"/>
    </source>
</evidence>
<evidence type="ECO:0000313" key="3">
    <source>
        <dbReference type="EMBL" id="GAA4425326.1"/>
    </source>
</evidence>
<feature type="signal peptide" evidence="2">
    <location>
        <begin position="1"/>
        <end position="33"/>
    </location>
</feature>
<dbReference type="EMBL" id="BAABEX010000013">
    <property type="protein sequence ID" value="GAA4425326.1"/>
    <property type="molecule type" value="Genomic_DNA"/>
</dbReference>
<feature type="transmembrane region" description="Helical" evidence="1">
    <location>
        <begin position="192"/>
        <end position="214"/>
    </location>
</feature>
<keyword evidence="2" id="KW-0732">Signal</keyword>
<organism evidence="3 4">
    <name type="scientific">Acidovorax lacteus</name>
    <dbReference type="NCBI Taxonomy" id="1924988"/>
    <lineage>
        <taxon>Bacteria</taxon>
        <taxon>Pseudomonadati</taxon>
        <taxon>Pseudomonadota</taxon>
        <taxon>Betaproteobacteria</taxon>
        <taxon>Burkholderiales</taxon>
        <taxon>Comamonadaceae</taxon>
        <taxon>Acidovorax</taxon>
    </lineage>
</organism>
<protein>
    <recommendedName>
        <fullName evidence="5">SURF1-like protein</fullName>
    </recommendedName>
</protein>
<accession>A0ABP8LAM2</accession>
<dbReference type="Proteomes" id="UP001501788">
    <property type="component" value="Unassembled WGS sequence"/>
</dbReference>
<dbReference type="RefSeq" id="WP_345064190.1">
    <property type="nucleotide sequence ID" value="NZ_BAABEX010000013.1"/>
</dbReference>
<keyword evidence="1" id="KW-1133">Transmembrane helix</keyword>
<comment type="caution">
    <text evidence="3">The sequence shown here is derived from an EMBL/GenBank/DDBJ whole genome shotgun (WGS) entry which is preliminary data.</text>
</comment>
<keyword evidence="1" id="KW-0812">Transmembrane</keyword>
<evidence type="ECO:0000256" key="1">
    <source>
        <dbReference type="SAM" id="Phobius"/>
    </source>
</evidence>
<proteinExistence type="predicted"/>
<reference evidence="4" key="1">
    <citation type="journal article" date="2019" name="Int. J. Syst. Evol. Microbiol.">
        <title>The Global Catalogue of Microorganisms (GCM) 10K type strain sequencing project: providing services to taxonomists for standard genome sequencing and annotation.</title>
        <authorList>
            <consortium name="The Broad Institute Genomics Platform"/>
            <consortium name="The Broad Institute Genome Sequencing Center for Infectious Disease"/>
            <person name="Wu L."/>
            <person name="Ma J."/>
        </authorList>
    </citation>
    <scope>NUCLEOTIDE SEQUENCE [LARGE SCALE GENOMIC DNA]</scope>
    <source>
        <strain evidence="4">JCM 31890</strain>
    </source>
</reference>